<gene>
    <name evidence="1" type="ORF">ADICYQ_1468</name>
</gene>
<protein>
    <submittedName>
        <fullName evidence="1">Uncharacterized protein</fullName>
    </submittedName>
</protein>
<dbReference type="EMBL" id="ATNM01000064">
    <property type="protein sequence ID" value="EPR69683.1"/>
    <property type="molecule type" value="Genomic_DNA"/>
</dbReference>
<comment type="caution">
    <text evidence="1">The sequence shown here is derived from an EMBL/GenBank/DDBJ whole genome shotgun (WGS) entry which is preliminary data.</text>
</comment>
<organism evidence="1 2">
    <name type="scientific">Cyclobacterium qasimii M12-11B</name>
    <dbReference type="NCBI Taxonomy" id="641524"/>
    <lineage>
        <taxon>Bacteria</taxon>
        <taxon>Pseudomonadati</taxon>
        <taxon>Bacteroidota</taxon>
        <taxon>Cytophagia</taxon>
        <taxon>Cytophagales</taxon>
        <taxon>Cyclobacteriaceae</taxon>
        <taxon>Cyclobacterium</taxon>
    </lineage>
</organism>
<proteinExistence type="predicted"/>
<reference evidence="1 2" key="1">
    <citation type="journal article" date="2013" name="Genome Announc.">
        <title>Draft Genome Sequence of Cyclobacterium qasimii Strain M12-11BT, Isolated from Arctic Marine Sediment.</title>
        <authorList>
            <person name="Shivaji S."/>
            <person name="Ara S."/>
            <person name="Singh A."/>
            <person name="Kumar Pinnaka A."/>
        </authorList>
    </citation>
    <scope>NUCLEOTIDE SEQUENCE [LARGE SCALE GENOMIC DNA]</scope>
    <source>
        <strain evidence="1 2">M12-11B</strain>
    </source>
</reference>
<dbReference type="AlphaFoldDB" id="S7X0M9"/>
<evidence type="ECO:0000313" key="1">
    <source>
        <dbReference type="EMBL" id="EPR69683.1"/>
    </source>
</evidence>
<accession>S7X0M9</accession>
<name>S7X0M9_9BACT</name>
<dbReference type="Proteomes" id="UP000014974">
    <property type="component" value="Unassembled WGS sequence"/>
</dbReference>
<sequence>MVKNIFKTLLLTLKRSNNGVFEILYQSCSFNSWKKKDDDKLNIDEINALFPTLQNSLFDLIFESLEKTKRLKSPSL</sequence>
<evidence type="ECO:0000313" key="2">
    <source>
        <dbReference type="Proteomes" id="UP000014974"/>
    </source>
</evidence>